<proteinExistence type="predicted"/>
<organism evidence="1 2">
    <name type="scientific">Methanosarcina baikalica</name>
    <dbReference type="NCBI Taxonomy" id="3073890"/>
    <lineage>
        <taxon>Archaea</taxon>
        <taxon>Methanobacteriati</taxon>
        <taxon>Methanobacteriota</taxon>
        <taxon>Stenosarchaea group</taxon>
        <taxon>Methanomicrobia</taxon>
        <taxon>Methanosarcinales</taxon>
        <taxon>Methanosarcinaceae</taxon>
        <taxon>Methanosarcina</taxon>
    </lineage>
</organism>
<evidence type="ECO:0000313" key="1">
    <source>
        <dbReference type="EMBL" id="MDR7665096.1"/>
    </source>
</evidence>
<keyword evidence="2" id="KW-1185">Reference proteome</keyword>
<dbReference type="EMBL" id="JAVKPK010000013">
    <property type="protein sequence ID" value="MDR7665096.1"/>
    <property type="molecule type" value="Genomic_DNA"/>
</dbReference>
<dbReference type="Gene3D" id="2.160.10.10">
    <property type="entry name" value="Hexapeptide repeat proteins"/>
    <property type="match status" value="1"/>
</dbReference>
<dbReference type="InterPro" id="IPR001451">
    <property type="entry name" value="Hexapep"/>
</dbReference>
<keyword evidence="1" id="KW-0808">Transferase</keyword>
<dbReference type="InterPro" id="IPR050179">
    <property type="entry name" value="Trans_hexapeptide_repeat"/>
</dbReference>
<dbReference type="Pfam" id="PF00132">
    <property type="entry name" value="Hexapep"/>
    <property type="match status" value="1"/>
</dbReference>
<dbReference type="Pfam" id="PF14602">
    <property type="entry name" value="Hexapep_2"/>
    <property type="match status" value="1"/>
</dbReference>
<evidence type="ECO:0000313" key="2">
    <source>
        <dbReference type="Proteomes" id="UP001246244"/>
    </source>
</evidence>
<protein>
    <submittedName>
        <fullName evidence="1">Acyltransferase</fullName>
        <ecNumber evidence="1">2.3.1.-</ecNumber>
    </submittedName>
</protein>
<sequence>MITINNIFKNNIFKHVLNLTTFINNKKRDYFFKQKLISEKKCFIGSNVVLDSSFQWLISIGNECTITNRTIILAHDASTKKHLGYAKVGKVSIGDKTFIGAGSIILPGTQIGNNVIIGAGSVVTKNIPDNSIAVGNPAIVIGSTSEYMNKHKLKMELRPIYENDWTLESEITEEKKEIMKRELESGIGYII</sequence>
<dbReference type="Proteomes" id="UP001246244">
    <property type="component" value="Unassembled WGS sequence"/>
</dbReference>
<dbReference type="InterPro" id="IPR011004">
    <property type="entry name" value="Trimer_LpxA-like_sf"/>
</dbReference>
<name>A0ABU2CZH9_9EURY</name>
<keyword evidence="1" id="KW-0012">Acyltransferase</keyword>
<gene>
    <name evidence="1" type="ORF">RG963_04675</name>
</gene>
<accession>A0ABU2CZH9</accession>
<dbReference type="PANTHER" id="PTHR43300">
    <property type="entry name" value="ACETYLTRANSFERASE"/>
    <property type="match status" value="1"/>
</dbReference>
<comment type="caution">
    <text evidence="1">The sequence shown here is derived from an EMBL/GenBank/DDBJ whole genome shotgun (WGS) entry which is preliminary data.</text>
</comment>
<dbReference type="SUPFAM" id="SSF51161">
    <property type="entry name" value="Trimeric LpxA-like enzymes"/>
    <property type="match status" value="1"/>
</dbReference>
<dbReference type="EC" id="2.3.1.-" evidence="1"/>
<dbReference type="CDD" id="cd04647">
    <property type="entry name" value="LbH_MAT_like"/>
    <property type="match status" value="1"/>
</dbReference>
<dbReference type="PANTHER" id="PTHR43300:SF11">
    <property type="entry name" value="ACETYLTRANSFERASE RV3034C-RELATED"/>
    <property type="match status" value="1"/>
</dbReference>
<reference evidence="2" key="1">
    <citation type="submission" date="2023-07" db="EMBL/GenBank/DDBJ databases">
        <title>Whole-genome sequencing of a new Methanosarcina sp. Z-7115.</title>
        <authorList>
            <person name="Zhilina T.N."/>
            <person name="Merkel A.Y."/>
        </authorList>
    </citation>
    <scope>NUCLEOTIDE SEQUENCE [LARGE SCALE GENOMIC DNA]</scope>
    <source>
        <strain evidence="2">Z-7115</strain>
    </source>
</reference>
<dbReference type="GO" id="GO:0016746">
    <property type="term" value="F:acyltransferase activity"/>
    <property type="evidence" value="ECO:0007669"/>
    <property type="project" value="UniProtKB-KW"/>
</dbReference>
<dbReference type="RefSeq" id="WP_310575123.1">
    <property type="nucleotide sequence ID" value="NZ_JAVKPK010000013.1"/>
</dbReference>